<keyword evidence="1" id="KW-0812">Transmembrane</keyword>
<reference evidence="2 3" key="1">
    <citation type="submission" date="2023-04" db="EMBL/GenBank/DDBJ databases">
        <title>Marinoamorphus aggregata gen. nov., sp. Nov., isolate from tissue of brittle star Ophioplocus japonicus.</title>
        <authorList>
            <person name="Kawano K."/>
            <person name="Sawayama S."/>
            <person name="Nakagawa S."/>
        </authorList>
    </citation>
    <scope>NUCLEOTIDE SEQUENCE [LARGE SCALE GENOMIC DNA]</scope>
    <source>
        <strain evidence="2 3">NKW23</strain>
    </source>
</reference>
<evidence type="ECO:0000256" key="1">
    <source>
        <dbReference type="SAM" id="Phobius"/>
    </source>
</evidence>
<evidence type="ECO:0000313" key="2">
    <source>
        <dbReference type="EMBL" id="GMG84719.1"/>
    </source>
</evidence>
<keyword evidence="1" id="KW-0472">Membrane</keyword>
<dbReference type="Proteomes" id="UP001239909">
    <property type="component" value="Unassembled WGS sequence"/>
</dbReference>
<gene>
    <name evidence="2" type="ORF">LNKW23_39350</name>
</gene>
<dbReference type="Pfam" id="PF09838">
    <property type="entry name" value="DUF2065"/>
    <property type="match status" value="1"/>
</dbReference>
<keyword evidence="1" id="KW-1133">Transmembrane helix</keyword>
<evidence type="ECO:0000313" key="3">
    <source>
        <dbReference type="Proteomes" id="UP001239909"/>
    </source>
</evidence>
<dbReference type="InterPro" id="IPR019201">
    <property type="entry name" value="DUF2065"/>
</dbReference>
<feature type="transmembrane region" description="Helical" evidence="1">
    <location>
        <begin position="47"/>
        <end position="64"/>
    </location>
</feature>
<protein>
    <recommendedName>
        <fullName evidence="4">DUF2065 domain-containing protein</fullName>
    </recommendedName>
</protein>
<proteinExistence type="predicted"/>
<keyword evidence="3" id="KW-1185">Reference proteome</keyword>
<sequence>MSGAALEDLAAALGLLLVLEGLALAFLGPRLGAVVEALRAAGSERLRWAGLAMAVGGMIVYLLVRE</sequence>
<comment type="caution">
    <text evidence="2">The sequence shown here is derived from an EMBL/GenBank/DDBJ whole genome shotgun (WGS) entry which is preliminary data.</text>
</comment>
<accession>A0ABQ6LS33</accession>
<organism evidence="2 3">
    <name type="scientific">Paralimibaculum aggregatum</name>
    <dbReference type="NCBI Taxonomy" id="3036245"/>
    <lineage>
        <taxon>Bacteria</taxon>
        <taxon>Pseudomonadati</taxon>
        <taxon>Pseudomonadota</taxon>
        <taxon>Alphaproteobacteria</taxon>
        <taxon>Rhodobacterales</taxon>
        <taxon>Paracoccaceae</taxon>
        <taxon>Paralimibaculum</taxon>
    </lineage>
</organism>
<name>A0ABQ6LS33_9RHOB</name>
<dbReference type="EMBL" id="BSYI01000041">
    <property type="protein sequence ID" value="GMG84719.1"/>
    <property type="molecule type" value="Genomic_DNA"/>
</dbReference>
<evidence type="ECO:0008006" key="4">
    <source>
        <dbReference type="Google" id="ProtNLM"/>
    </source>
</evidence>
<dbReference type="RefSeq" id="WP_285673812.1">
    <property type="nucleotide sequence ID" value="NZ_BSYI01000041.1"/>
</dbReference>